<protein>
    <submittedName>
        <fullName evidence="1">DinB family protein</fullName>
    </submittedName>
</protein>
<dbReference type="InterPro" id="IPR034660">
    <property type="entry name" value="DinB/YfiT-like"/>
</dbReference>
<dbReference type="Pfam" id="PF04978">
    <property type="entry name" value="MST"/>
    <property type="match status" value="1"/>
</dbReference>
<evidence type="ECO:0000313" key="1">
    <source>
        <dbReference type="EMBL" id="MFC4131527.1"/>
    </source>
</evidence>
<gene>
    <name evidence="1" type="ORF">ACFOZ4_13030</name>
</gene>
<evidence type="ECO:0000313" key="2">
    <source>
        <dbReference type="Proteomes" id="UP001595816"/>
    </source>
</evidence>
<accession>A0ABV8LKM6</accession>
<dbReference type="Gene3D" id="1.20.120.450">
    <property type="entry name" value="dinb family like domain"/>
    <property type="match status" value="1"/>
</dbReference>
<keyword evidence="2" id="KW-1185">Reference proteome</keyword>
<organism evidence="1 2">
    <name type="scientific">Hamadaea flava</name>
    <dbReference type="NCBI Taxonomy" id="1742688"/>
    <lineage>
        <taxon>Bacteria</taxon>
        <taxon>Bacillati</taxon>
        <taxon>Actinomycetota</taxon>
        <taxon>Actinomycetes</taxon>
        <taxon>Micromonosporales</taxon>
        <taxon>Micromonosporaceae</taxon>
        <taxon>Hamadaea</taxon>
    </lineage>
</organism>
<proteinExistence type="predicted"/>
<dbReference type="RefSeq" id="WP_253755136.1">
    <property type="nucleotide sequence ID" value="NZ_JAMZDZ010000001.1"/>
</dbReference>
<dbReference type="EMBL" id="JBHSAY010000006">
    <property type="protein sequence ID" value="MFC4131527.1"/>
    <property type="molecule type" value="Genomic_DNA"/>
</dbReference>
<reference evidence="2" key="1">
    <citation type="journal article" date="2019" name="Int. J. Syst. Evol. Microbiol.">
        <title>The Global Catalogue of Microorganisms (GCM) 10K type strain sequencing project: providing services to taxonomists for standard genome sequencing and annotation.</title>
        <authorList>
            <consortium name="The Broad Institute Genomics Platform"/>
            <consortium name="The Broad Institute Genome Sequencing Center for Infectious Disease"/>
            <person name="Wu L."/>
            <person name="Ma J."/>
        </authorList>
    </citation>
    <scope>NUCLEOTIDE SEQUENCE [LARGE SCALE GENOMIC DNA]</scope>
    <source>
        <strain evidence="2">CGMCC 4.7289</strain>
    </source>
</reference>
<dbReference type="Proteomes" id="UP001595816">
    <property type="component" value="Unassembled WGS sequence"/>
</dbReference>
<comment type="caution">
    <text evidence="1">The sequence shown here is derived from an EMBL/GenBank/DDBJ whole genome shotgun (WGS) entry which is preliminary data.</text>
</comment>
<sequence>MIDDFAKAYLHHQLRTVREVLVWKLDGLSEYDARRPLTATGTNLLGLVKHRAYSDARYFGEVFGRPFPGPVPRWNEAGAWENEHWAATDETRADILTLHQAVCEHVDTTIDALPIDAPGHVPWWPSPDVKLFTIMLHSLTDTTRHAGHADILREQLDGRTGTTAEYEQPIDVGVREAYWAKVSQAAAAWS</sequence>
<dbReference type="InterPro" id="IPR007061">
    <property type="entry name" value="MST-like"/>
</dbReference>
<dbReference type="SUPFAM" id="SSF109854">
    <property type="entry name" value="DinB/YfiT-like putative metalloenzymes"/>
    <property type="match status" value="1"/>
</dbReference>
<name>A0ABV8LKM6_9ACTN</name>